<dbReference type="InterPro" id="IPR017871">
    <property type="entry name" value="ABC_transporter-like_CS"/>
</dbReference>
<dbReference type="Pfam" id="PF00005">
    <property type="entry name" value="ABC_tran"/>
    <property type="match status" value="2"/>
</dbReference>
<keyword evidence="2 4" id="KW-0067">ATP-binding</keyword>
<evidence type="ECO:0000259" key="3">
    <source>
        <dbReference type="PROSITE" id="PS50893"/>
    </source>
</evidence>
<keyword evidence="1" id="KW-0547">Nucleotide-binding</keyword>
<organism evidence="4">
    <name type="scientific">gut metagenome</name>
    <dbReference type="NCBI Taxonomy" id="749906"/>
    <lineage>
        <taxon>unclassified sequences</taxon>
        <taxon>metagenomes</taxon>
        <taxon>organismal metagenomes</taxon>
    </lineage>
</organism>
<evidence type="ECO:0000256" key="1">
    <source>
        <dbReference type="ARBA" id="ARBA00022741"/>
    </source>
</evidence>
<dbReference type="GO" id="GO:0016887">
    <property type="term" value="F:ATP hydrolysis activity"/>
    <property type="evidence" value="ECO:0007669"/>
    <property type="project" value="InterPro"/>
</dbReference>
<dbReference type="Gene3D" id="3.40.50.300">
    <property type="entry name" value="P-loop containing nucleotide triphosphate hydrolases"/>
    <property type="match status" value="2"/>
</dbReference>
<dbReference type="InterPro" id="IPR003439">
    <property type="entry name" value="ABC_transporter-like_ATP-bd"/>
</dbReference>
<evidence type="ECO:0000313" key="4">
    <source>
        <dbReference type="EMBL" id="EJW98598.1"/>
    </source>
</evidence>
<feature type="domain" description="ABC transporter" evidence="3">
    <location>
        <begin position="27"/>
        <end position="273"/>
    </location>
</feature>
<dbReference type="SUPFAM" id="SSF52540">
    <property type="entry name" value="P-loop containing nucleoside triphosphate hydrolases"/>
    <property type="match status" value="2"/>
</dbReference>
<comment type="caution">
    <text evidence="4">The sequence shown here is derived from an EMBL/GenBank/DDBJ whole genome shotgun (WGS) entry which is preliminary data.</text>
</comment>
<reference evidence="4" key="1">
    <citation type="journal article" date="2012" name="PLoS ONE">
        <title>Gene sets for utilization of primary and secondary nutrition supplies in the distal gut of endangered iberian lynx.</title>
        <authorList>
            <person name="Alcaide M."/>
            <person name="Messina E."/>
            <person name="Richter M."/>
            <person name="Bargiela R."/>
            <person name="Peplies J."/>
            <person name="Huws S.A."/>
            <person name="Newbold C.J."/>
            <person name="Golyshin P.N."/>
            <person name="Simon M.A."/>
            <person name="Lopez G."/>
            <person name="Yakimov M.M."/>
            <person name="Ferrer M."/>
        </authorList>
    </citation>
    <scope>NUCLEOTIDE SEQUENCE</scope>
</reference>
<dbReference type="AlphaFoldDB" id="J9FVQ9"/>
<dbReference type="GO" id="GO:0005524">
    <property type="term" value="F:ATP binding"/>
    <property type="evidence" value="ECO:0007669"/>
    <property type="project" value="UniProtKB-KW"/>
</dbReference>
<dbReference type="InterPro" id="IPR050334">
    <property type="entry name" value="Molybdenum_import_ModC"/>
</dbReference>
<protein>
    <submittedName>
        <fullName evidence="4">ABC transporter, ATP-binding protein</fullName>
    </submittedName>
</protein>
<dbReference type="InterPro" id="IPR003593">
    <property type="entry name" value="AAA+_ATPase"/>
</dbReference>
<feature type="domain" description="ABC transporter" evidence="3">
    <location>
        <begin position="326"/>
        <end position="539"/>
    </location>
</feature>
<evidence type="ECO:0000256" key="2">
    <source>
        <dbReference type="ARBA" id="ARBA00022840"/>
    </source>
</evidence>
<dbReference type="EMBL" id="AMCI01004193">
    <property type="protein sequence ID" value="EJW98598.1"/>
    <property type="molecule type" value="Genomic_DNA"/>
</dbReference>
<dbReference type="PANTHER" id="PTHR43514:SF4">
    <property type="entry name" value="ABC TRANSPORTER I FAMILY MEMBER 10"/>
    <property type="match status" value="1"/>
</dbReference>
<accession>J9FVQ9</accession>
<proteinExistence type="predicted"/>
<sequence>MCRVESIQPNKTTIRNKTTIQMKQAIIRVTNGVPRHPQYRMKEPVNFSLLRGEQLAIVGRNGAGKSLLVDILTGRWPLLRDEVQYDFSPSATNSVYENVKYIAFRDSYGDADGSYYYQQRWHSQDVEEAPLVKSLLPEAYQAEAVPPQLTPEASGLFERLGLQDLLDKPLVLLSSGELRKFQLAKALLTRPRLLILDNPFIGLDAPTRDWLRSWLQQLIREVDLQLILVLSRVDELPDFITHVVEVADCTCGPKLPRETFLAECPSVPERVLTPEKEALLLQLPYADGASAPVVPMAGPSVPADLGEGHSTEATAGGTGWTEEPVIEMHRVSIRYGERTILKDLDWRVCRGERWALQGANGSGKSTLLSLVCADNPQSYACNLALFGRQRGSGESIWEIKRRIGYVSPEMHRAYRKALPAIDIVASGLHDSVGLYLHPRPEQRAICETWLDLFGVAALKDRNFLQLSSGEQRLVLLARAFVKDPELLVLDEPLHGLDGYHRRLVKDIIETFCQRKGKTLVMVTHYVEELPACITHSLRLQRN</sequence>
<dbReference type="PANTHER" id="PTHR43514">
    <property type="entry name" value="ABC TRANSPORTER I FAMILY MEMBER 10"/>
    <property type="match status" value="1"/>
</dbReference>
<dbReference type="PROSITE" id="PS00211">
    <property type="entry name" value="ABC_TRANSPORTER_1"/>
    <property type="match status" value="2"/>
</dbReference>
<dbReference type="InterPro" id="IPR027417">
    <property type="entry name" value="P-loop_NTPase"/>
</dbReference>
<gene>
    <name evidence="4" type="ORF">EVA_13315</name>
</gene>
<dbReference type="SMART" id="SM00382">
    <property type="entry name" value="AAA"/>
    <property type="match status" value="2"/>
</dbReference>
<dbReference type="FunFam" id="3.40.50.300:FF:000866">
    <property type="entry name" value="Molybdate ABC transporter ATP-binding protein ModF"/>
    <property type="match status" value="1"/>
</dbReference>
<name>J9FVQ9_9ZZZZ</name>
<dbReference type="PROSITE" id="PS50893">
    <property type="entry name" value="ABC_TRANSPORTER_2"/>
    <property type="match status" value="2"/>
</dbReference>
<dbReference type="GO" id="GO:0005739">
    <property type="term" value="C:mitochondrion"/>
    <property type="evidence" value="ECO:0007669"/>
    <property type="project" value="TreeGrafter"/>
</dbReference>